<evidence type="ECO:0000313" key="2">
    <source>
        <dbReference type="Proteomes" id="UP001302274"/>
    </source>
</evidence>
<accession>A0ABU5VT64</accession>
<evidence type="ECO:0008006" key="3">
    <source>
        <dbReference type="Google" id="ProtNLM"/>
    </source>
</evidence>
<name>A0ABU5VT64_9BACT</name>
<dbReference type="Proteomes" id="UP001302274">
    <property type="component" value="Unassembled WGS sequence"/>
</dbReference>
<dbReference type="PROSITE" id="PS51257">
    <property type="entry name" value="PROKAR_LIPOPROTEIN"/>
    <property type="match status" value="1"/>
</dbReference>
<organism evidence="1 2">
    <name type="scientific">Bacteriovorax antarcticus</name>
    <dbReference type="NCBI Taxonomy" id="3088717"/>
    <lineage>
        <taxon>Bacteria</taxon>
        <taxon>Pseudomonadati</taxon>
        <taxon>Bdellovibrionota</taxon>
        <taxon>Bacteriovoracia</taxon>
        <taxon>Bacteriovoracales</taxon>
        <taxon>Bacteriovoracaceae</taxon>
        <taxon>Bacteriovorax</taxon>
    </lineage>
</organism>
<dbReference type="EMBL" id="JAYGJQ010000001">
    <property type="protein sequence ID" value="MEA9355205.1"/>
    <property type="molecule type" value="Genomic_DNA"/>
</dbReference>
<keyword evidence="2" id="KW-1185">Reference proteome</keyword>
<evidence type="ECO:0000313" key="1">
    <source>
        <dbReference type="EMBL" id="MEA9355205.1"/>
    </source>
</evidence>
<gene>
    <name evidence="1" type="ORF">SHI21_03290</name>
</gene>
<proteinExistence type="predicted"/>
<protein>
    <recommendedName>
        <fullName evidence="3">Lipoprotein</fullName>
    </recommendedName>
</protein>
<sequence>MRNLLLSLMVLASLVSCGKDKSSGAVGSSSSAITLNDQVAVQLGTIIDNSTNYFPTPSPTARYTFATTSPTTASNNCELKTGWLGIKYYYCSSSNNSSNNNSSYGTPILASGVDLAAKRNELKAYINSSYAGAIYNTGATYYIRTTSGVIYTIDTRYPIQVNPVSVQQVNGQVTYLYNVAY</sequence>
<comment type="caution">
    <text evidence="1">The sequence shown here is derived from an EMBL/GenBank/DDBJ whole genome shotgun (WGS) entry which is preliminary data.</text>
</comment>
<reference evidence="1 2" key="1">
    <citation type="submission" date="2023-11" db="EMBL/GenBank/DDBJ databases">
        <title>A Novel Polar Bacteriovorax (B. antarcticus) Isolated from the Biocrust in Antarctica.</title>
        <authorList>
            <person name="Mun W."/>
            <person name="Choi S.Y."/>
            <person name="Mitchell R.J."/>
        </authorList>
    </citation>
    <scope>NUCLEOTIDE SEQUENCE [LARGE SCALE GENOMIC DNA]</scope>
    <source>
        <strain evidence="1 2">PP10</strain>
    </source>
</reference>
<dbReference type="RefSeq" id="WP_323574693.1">
    <property type="nucleotide sequence ID" value="NZ_JAYGJQ010000001.1"/>
</dbReference>